<proteinExistence type="predicted"/>
<reference evidence="1 2" key="1">
    <citation type="journal article" date="2017" name="Sci. Rep.">
        <title>Characterization and diversity of phages infecting Aeromonas salmonicida subsp. salmonicida.</title>
        <authorList>
            <person name="Vincent A.T."/>
            <person name="Paquet V.E."/>
            <person name="Bernatchez A."/>
            <person name="Tremblay D.M."/>
            <person name="Moineau S."/>
            <person name="Charette S.J."/>
        </authorList>
    </citation>
    <scope>NUCLEOTIDE SEQUENCE [LARGE SCALE GENOMIC DNA]</scope>
</reference>
<name>A0A219YBS6_9CAUD</name>
<dbReference type="Proteomes" id="UP000225215">
    <property type="component" value="Segment"/>
</dbReference>
<dbReference type="InterPro" id="IPR021049">
    <property type="entry name" value="Phage_T4_Gp40"/>
</dbReference>
<dbReference type="EMBL" id="KY290955">
    <property type="protein sequence ID" value="APU01407.1"/>
    <property type="molecule type" value="Genomic_DNA"/>
</dbReference>
<evidence type="ECO:0000313" key="1">
    <source>
        <dbReference type="EMBL" id="APU01407.1"/>
    </source>
</evidence>
<accession>A0A219YBS6</accession>
<dbReference type="Pfam" id="PF11113">
    <property type="entry name" value="Phage_head_chap"/>
    <property type="match status" value="1"/>
</dbReference>
<protein>
    <submittedName>
        <fullName evidence="1">Head vertex assembly chaperone</fullName>
    </submittedName>
</protein>
<sequence length="93" mass="11048">MEEEYNENKYKDVINSALKDVLQEAIIEHNGEKYLVFIHNIQYDNGNLILDWSTPHEDEKEILYPLVCSMVKLQLGEFKPSLWDRFLSIFKRG</sequence>
<evidence type="ECO:0000313" key="2">
    <source>
        <dbReference type="Proteomes" id="UP000225215"/>
    </source>
</evidence>
<organism evidence="1 2">
    <name type="scientific">Aeromonas phage 65.2</name>
    <dbReference type="NCBI Taxonomy" id="1932896"/>
    <lineage>
        <taxon>Viruses</taxon>
        <taxon>Duplodnaviria</taxon>
        <taxon>Heunggongvirae</taxon>
        <taxon>Uroviricota</taxon>
        <taxon>Caudoviricetes</taxon>
        <taxon>Pantevenvirales</taxon>
        <taxon>Straboviridae</taxon>
        <taxon>Emmerichvirinae</taxon>
        <taxon>Ishigurovirus</taxon>
        <taxon>Ishigurovirus osborne</taxon>
    </lineage>
</organism>